<comment type="caution">
    <text evidence="2">The sequence shown here is derived from an EMBL/GenBank/DDBJ whole genome shotgun (WGS) entry which is preliminary data.</text>
</comment>
<dbReference type="AlphaFoldDB" id="A0A4Y9ZK13"/>
<gene>
    <name evidence="2" type="ORF">EWM64_g8874</name>
</gene>
<evidence type="ECO:0000313" key="3">
    <source>
        <dbReference type="Proteomes" id="UP000298061"/>
    </source>
</evidence>
<evidence type="ECO:0000256" key="1">
    <source>
        <dbReference type="SAM" id="Phobius"/>
    </source>
</evidence>
<feature type="transmembrane region" description="Helical" evidence="1">
    <location>
        <begin position="36"/>
        <end position="55"/>
    </location>
</feature>
<dbReference type="Proteomes" id="UP000298061">
    <property type="component" value="Unassembled WGS sequence"/>
</dbReference>
<evidence type="ECO:0000313" key="2">
    <source>
        <dbReference type="EMBL" id="TFY75136.1"/>
    </source>
</evidence>
<organism evidence="2 3">
    <name type="scientific">Hericium alpestre</name>
    <dbReference type="NCBI Taxonomy" id="135208"/>
    <lineage>
        <taxon>Eukaryota</taxon>
        <taxon>Fungi</taxon>
        <taxon>Dikarya</taxon>
        <taxon>Basidiomycota</taxon>
        <taxon>Agaricomycotina</taxon>
        <taxon>Agaricomycetes</taxon>
        <taxon>Russulales</taxon>
        <taxon>Hericiaceae</taxon>
        <taxon>Hericium</taxon>
    </lineage>
</organism>
<accession>A0A4Y9ZK13</accession>
<proteinExistence type="predicted"/>
<keyword evidence="3" id="KW-1185">Reference proteome</keyword>
<name>A0A4Y9ZK13_9AGAM</name>
<keyword evidence="1" id="KW-0812">Transmembrane</keyword>
<keyword evidence="1" id="KW-1133">Transmembrane helix</keyword>
<sequence>MSIQKSPAPPTTSPSSISDFLKPQYSEAVVRLKNSLLALLALFTLTHLLPTPALYTSAWRLYRRTHQSTLEMPDW</sequence>
<reference evidence="2 3" key="1">
    <citation type="submission" date="2019-02" db="EMBL/GenBank/DDBJ databases">
        <title>Genome sequencing of the rare red list fungi Hericium alpestre (H. flagellum).</title>
        <authorList>
            <person name="Buettner E."/>
            <person name="Kellner H."/>
        </authorList>
    </citation>
    <scope>NUCLEOTIDE SEQUENCE [LARGE SCALE GENOMIC DNA]</scope>
    <source>
        <strain evidence="2 3">DSM 108284</strain>
    </source>
</reference>
<dbReference type="EMBL" id="SFCI01001703">
    <property type="protein sequence ID" value="TFY75136.1"/>
    <property type="molecule type" value="Genomic_DNA"/>
</dbReference>
<keyword evidence="1" id="KW-0472">Membrane</keyword>
<protein>
    <submittedName>
        <fullName evidence="2">Uncharacterized protein</fullName>
    </submittedName>
</protein>